<proteinExistence type="predicted"/>
<feature type="coiled-coil region" evidence="1">
    <location>
        <begin position="86"/>
        <end position="127"/>
    </location>
</feature>
<dbReference type="EMBL" id="NAJM01000117">
    <property type="protein sequence ID" value="RVX65743.1"/>
    <property type="molecule type" value="Genomic_DNA"/>
</dbReference>
<reference evidence="3 4" key="1">
    <citation type="submission" date="2017-03" db="EMBL/GenBank/DDBJ databases">
        <title>Genomes of endolithic fungi from Antarctica.</title>
        <authorList>
            <person name="Coleine C."/>
            <person name="Masonjones S."/>
            <person name="Stajich J.E."/>
        </authorList>
    </citation>
    <scope>NUCLEOTIDE SEQUENCE [LARGE SCALE GENOMIC DNA]</scope>
    <source>
        <strain evidence="3 4">CCFEE 6314</strain>
    </source>
</reference>
<keyword evidence="1" id="KW-0175">Coiled coil</keyword>
<feature type="region of interest" description="Disordered" evidence="2">
    <location>
        <begin position="1"/>
        <end position="26"/>
    </location>
</feature>
<dbReference type="AlphaFoldDB" id="A0A438MS25"/>
<evidence type="ECO:0000313" key="4">
    <source>
        <dbReference type="Proteomes" id="UP000288859"/>
    </source>
</evidence>
<evidence type="ECO:0000313" key="3">
    <source>
        <dbReference type="EMBL" id="RVX65743.1"/>
    </source>
</evidence>
<gene>
    <name evidence="3" type="ORF">B0A52_10410</name>
</gene>
<accession>A0A438MS25</accession>
<evidence type="ECO:0000256" key="2">
    <source>
        <dbReference type="SAM" id="MobiDB-lite"/>
    </source>
</evidence>
<dbReference type="OrthoDB" id="4160982at2759"/>
<sequence>MSAAVARYRKSSKSLKSQKERRDELAESISRPENIAMVACSECVAHGVVCYYDREQSVKCAECVRHQRSCDGTFSLEEFRKVGEQKKALQDKSRRKRKEIARLRRLLADAEEEDDKVQDSLSALEQRSNAMLHREMLALGVFDSLDASSPVALADPGFVCNGVVTTDSIDWGVVFDGNPESASG</sequence>
<dbReference type="Proteomes" id="UP000288859">
    <property type="component" value="Unassembled WGS sequence"/>
</dbReference>
<protein>
    <recommendedName>
        <fullName evidence="5">Zn(2)-C6 fungal-type domain-containing protein</fullName>
    </recommendedName>
</protein>
<comment type="caution">
    <text evidence="3">The sequence shown here is derived from an EMBL/GenBank/DDBJ whole genome shotgun (WGS) entry which is preliminary data.</text>
</comment>
<organism evidence="3 4">
    <name type="scientific">Exophiala mesophila</name>
    <name type="common">Black yeast-like fungus</name>
    <dbReference type="NCBI Taxonomy" id="212818"/>
    <lineage>
        <taxon>Eukaryota</taxon>
        <taxon>Fungi</taxon>
        <taxon>Dikarya</taxon>
        <taxon>Ascomycota</taxon>
        <taxon>Pezizomycotina</taxon>
        <taxon>Eurotiomycetes</taxon>
        <taxon>Chaetothyriomycetidae</taxon>
        <taxon>Chaetothyriales</taxon>
        <taxon>Herpotrichiellaceae</taxon>
        <taxon>Exophiala</taxon>
    </lineage>
</organism>
<name>A0A438MS25_EXOME</name>
<evidence type="ECO:0000256" key="1">
    <source>
        <dbReference type="SAM" id="Coils"/>
    </source>
</evidence>
<evidence type="ECO:0008006" key="5">
    <source>
        <dbReference type="Google" id="ProtNLM"/>
    </source>
</evidence>